<dbReference type="Gene3D" id="3.20.20.140">
    <property type="entry name" value="Metal-dependent hydrolases"/>
    <property type="match status" value="1"/>
</dbReference>
<dbReference type="PANTHER" id="PTHR22642:SF2">
    <property type="entry name" value="PROTEIN LONG AFTER FAR-RED 3"/>
    <property type="match status" value="1"/>
</dbReference>
<evidence type="ECO:0000259" key="1">
    <source>
        <dbReference type="Pfam" id="PF07969"/>
    </source>
</evidence>
<protein>
    <recommendedName>
        <fullName evidence="1">Amidohydrolase 3 domain-containing protein</fullName>
    </recommendedName>
</protein>
<organism evidence="2 3">
    <name type="scientific">Candidatus Marsarchaeota G2 archaeon ECH_B_SAG-M15</name>
    <dbReference type="NCBI Taxonomy" id="1978162"/>
    <lineage>
        <taxon>Archaea</taxon>
        <taxon>Candidatus Marsarchaeota</taxon>
        <taxon>Candidatus Marsarchaeota group 2</taxon>
    </lineage>
</organism>
<dbReference type="Gene3D" id="2.30.40.10">
    <property type="entry name" value="Urease, subunit C, domain 1"/>
    <property type="match status" value="1"/>
</dbReference>
<sequence>MVKTVRFTNCTVYTPWDIADSLVFSDRVIQVGGGLRGDVEVDLHGALVVPGFVDAHAHLRSTAFKLATLDLQGKSREEVVVYLRHASPTLNGWVYARGWDESFWGGGDYLTPDEIESEHPVLAVRVDGHMGVLNPKGVSAARSMGIEPSSSGVVRENELARLESIITEGFDASSWLEKAQEYCLEKGVTAVCDIGKPENVEYYLQNPPKIRIVYSPIGLTGRGWRTGEELAPNLYVGFTKLFADGSIGARTAAVSSGYADGEGEPRLFYTDSQLEATYRESISSGMEVMTHAIGDLAVAQVLRVSKRFSGRRLRVEHNELVIPEELEADEVGLVCSMQPNFLQWSAPGGLYERRLGSYVISANNHFRCLLERGVRLAFGSDSMPLDPAYGISLALNPPHPKQKLSLQEAITCYTYNSAYANHLETRLGSIE</sequence>
<dbReference type="InterPro" id="IPR011059">
    <property type="entry name" value="Metal-dep_hydrolase_composite"/>
</dbReference>
<dbReference type="EMBL" id="NEXJ01000080">
    <property type="protein sequence ID" value="PSN90496.1"/>
    <property type="molecule type" value="Genomic_DNA"/>
</dbReference>
<dbReference type="PANTHER" id="PTHR22642">
    <property type="entry name" value="IMIDAZOLONEPROPIONASE"/>
    <property type="match status" value="1"/>
</dbReference>
<dbReference type="InterPro" id="IPR032466">
    <property type="entry name" value="Metal_Hydrolase"/>
</dbReference>
<dbReference type="SUPFAM" id="SSF51556">
    <property type="entry name" value="Metallo-dependent hydrolases"/>
    <property type="match status" value="1"/>
</dbReference>
<dbReference type="GO" id="GO:0016810">
    <property type="term" value="F:hydrolase activity, acting on carbon-nitrogen (but not peptide) bonds"/>
    <property type="evidence" value="ECO:0007669"/>
    <property type="project" value="InterPro"/>
</dbReference>
<feature type="non-terminal residue" evidence="2">
    <location>
        <position position="431"/>
    </location>
</feature>
<accession>A0A2R6AVW7</accession>
<dbReference type="InterPro" id="IPR013108">
    <property type="entry name" value="Amidohydro_3"/>
</dbReference>
<reference evidence="2 3" key="1">
    <citation type="submission" date="2017-04" db="EMBL/GenBank/DDBJ databases">
        <title>Novel microbial lineages endemic to geothermal iron-oxide mats fill important gaps in the evolutionary history of Archaea.</title>
        <authorList>
            <person name="Jay Z.J."/>
            <person name="Beam J.P."/>
            <person name="Dlakic M."/>
            <person name="Rusch D.B."/>
            <person name="Kozubal M.A."/>
            <person name="Inskeep W.P."/>
        </authorList>
    </citation>
    <scope>NUCLEOTIDE SEQUENCE [LARGE SCALE GENOMIC DNA]</scope>
    <source>
        <strain evidence="2">ECH_B_SAG-M15</strain>
    </source>
</reference>
<dbReference type="Proteomes" id="UP000240490">
    <property type="component" value="Unassembled WGS sequence"/>
</dbReference>
<comment type="caution">
    <text evidence="2">The sequence shown here is derived from an EMBL/GenBank/DDBJ whole genome shotgun (WGS) entry which is preliminary data.</text>
</comment>
<dbReference type="AlphaFoldDB" id="A0A2R6AVW7"/>
<feature type="domain" description="Amidohydrolase 3" evidence="1">
    <location>
        <begin position="40"/>
        <end position="431"/>
    </location>
</feature>
<dbReference type="Pfam" id="PF07969">
    <property type="entry name" value="Amidohydro_3"/>
    <property type="match status" value="1"/>
</dbReference>
<evidence type="ECO:0000313" key="3">
    <source>
        <dbReference type="Proteomes" id="UP000240490"/>
    </source>
</evidence>
<dbReference type="SUPFAM" id="SSF51338">
    <property type="entry name" value="Composite domain of metallo-dependent hydrolases"/>
    <property type="match status" value="1"/>
</dbReference>
<proteinExistence type="predicted"/>
<gene>
    <name evidence="2" type="ORF">B9Q08_04605</name>
</gene>
<name>A0A2R6AVW7_9ARCH</name>
<dbReference type="Gene3D" id="3.10.310.70">
    <property type="match status" value="1"/>
</dbReference>
<evidence type="ECO:0000313" key="2">
    <source>
        <dbReference type="EMBL" id="PSN90496.1"/>
    </source>
</evidence>